<feature type="transmembrane region" description="Helical" evidence="1">
    <location>
        <begin position="231"/>
        <end position="256"/>
    </location>
</feature>
<feature type="transmembrane region" description="Helical" evidence="1">
    <location>
        <begin position="141"/>
        <end position="164"/>
    </location>
</feature>
<dbReference type="Pfam" id="PF25969">
    <property type="entry name" value="NUDT9_N"/>
    <property type="match status" value="1"/>
</dbReference>
<dbReference type="Gene3D" id="3.90.79.10">
    <property type="entry name" value="Nucleoside Triphosphate Pyrophosphohydrolase"/>
    <property type="match status" value="1"/>
</dbReference>
<gene>
    <name evidence="2" type="ORF">ONB1V03_LOCUS7311</name>
</gene>
<dbReference type="InterPro" id="IPR015797">
    <property type="entry name" value="NUDIX_hydrolase-like_dom_sf"/>
</dbReference>
<dbReference type="OrthoDB" id="301415at2759"/>
<feature type="transmembrane region" description="Helical" evidence="1">
    <location>
        <begin position="62"/>
        <end position="82"/>
    </location>
</feature>
<dbReference type="AlphaFoldDB" id="A0A7R9LWY9"/>
<proteinExistence type="predicted"/>
<dbReference type="EMBL" id="OC918478">
    <property type="protein sequence ID" value="CAD7649470.1"/>
    <property type="molecule type" value="Genomic_DNA"/>
</dbReference>
<dbReference type="PANTHER" id="PTHR13030">
    <property type="entry name" value="NUDIX HYDROLASE"/>
    <property type="match status" value="1"/>
</dbReference>
<keyword evidence="1" id="KW-0812">Transmembrane</keyword>
<evidence type="ECO:0000256" key="1">
    <source>
        <dbReference type="SAM" id="Phobius"/>
    </source>
</evidence>
<reference evidence="2" key="1">
    <citation type="submission" date="2020-11" db="EMBL/GenBank/DDBJ databases">
        <authorList>
            <person name="Tran Van P."/>
        </authorList>
    </citation>
    <scope>NUCLEOTIDE SEQUENCE</scope>
</reference>
<feature type="transmembrane region" description="Helical" evidence="1">
    <location>
        <begin position="102"/>
        <end position="120"/>
    </location>
</feature>
<name>A0A7R9LWY9_9ACAR</name>
<keyword evidence="1" id="KW-1133">Transmembrane helix</keyword>
<dbReference type="Proteomes" id="UP000728032">
    <property type="component" value="Unassembled WGS sequence"/>
</dbReference>
<dbReference type="InterPro" id="IPR039989">
    <property type="entry name" value="NUDT9"/>
</dbReference>
<protein>
    <submittedName>
        <fullName evidence="2">Uncharacterized protein</fullName>
    </submittedName>
</protein>
<evidence type="ECO:0000313" key="2">
    <source>
        <dbReference type="EMBL" id="CAD7649470.1"/>
    </source>
</evidence>
<accession>A0A7R9LWY9</accession>
<dbReference type="EMBL" id="CAJPVJ010003653">
    <property type="protein sequence ID" value="CAG2167814.1"/>
    <property type="molecule type" value="Genomic_DNA"/>
</dbReference>
<evidence type="ECO:0000313" key="3">
    <source>
        <dbReference type="Proteomes" id="UP000728032"/>
    </source>
</evidence>
<dbReference type="PANTHER" id="PTHR13030:SF13">
    <property type="entry name" value="NUDIX HYDROLASE DOMAIN-CONTAINING PROTEIN"/>
    <property type="match status" value="1"/>
</dbReference>
<feature type="non-terminal residue" evidence="2">
    <location>
        <position position="1"/>
    </location>
</feature>
<sequence>TKFWNFQFFYTLYLSIFSVAVLYPRCGNFYLDLCVCIWTALIIGDDIRQAYIMNKLTANTSLTFRVVEISFKMFFLTIYVSHRLMTSIESAFALFRPYDEKVVLSLGLLHAYYTLFSKFLPISPTLGPLIYRIKIMILLDFVNWIRLSILVMISFGVILQAILYPDLSMDHKVFLDLAYRAFFMIFKISMDEMSVDQSCAQYLRSNANNTDEPGVCYASEYTQEVCRVTGVWSYIFFISYFILLKLILNTLLFAIFASSSSRLASDTDTIWKYQRYGLVMDFANRTPFPPPLNFFYYCYWMCNWLGKVLQYRPFTRGHKLKFKELFVSSVESQFQGKSLADDDYTYLKLLATQVYDEHHNKMSAETMATNQYDRILANSMEMEFQRRGLRQLKGKQAEMERALRQTSVNLEYFKHFIAKKTGLDLGGVRAKKLVHVFSRQSPYPNTTVQRYPVPDKYVSWDVMWVDYDPIAYTKRKHEFGVSIQDLADEDILALQMLKLETPSIQLPVYEWNRPSTNAAGISIDRQSWEMSDNQNIIYKLENGIPINPFGRTGLRGKGSLLRWGPNHYVMLVITRLNDNELEVLVENLNVLTGVSLPVRFILGEMTYIGLEALFRTEDSEHKNWSESEKMMDWFRGFNEQNEDNNDTNNANNAHSFKCERLMKGYFDDPLNTDQAWKEMELWHIHYTTASNPFNHHIRDGLEWREVSEGFFSLLSNSQSNVIQKIVDKLNVNIR</sequence>
<dbReference type="SUPFAM" id="SSF55811">
    <property type="entry name" value="Nudix"/>
    <property type="match status" value="1"/>
</dbReference>
<keyword evidence="3" id="KW-1185">Reference proteome</keyword>
<keyword evidence="1" id="KW-0472">Membrane</keyword>
<dbReference type="GO" id="GO:0047631">
    <property type="term" value="F:ADP-ribose diphosphatase activity"/>
    <property type="evidence" value="ECO:0007669"/>
    <property type="project" value="InterPro"/>
</dbReference>
<feature type="transmembrane region" description="Helical" evidence="1">
    <location>
        <begin position="6"/>
        <end position="23"/>
    </location>
</feature>
<organism evidence="2">
    <name type="scientific">Oppiella nova</name>
    <dbReference type="NCBI Taxonomy" id="334625"/>
    <lineage>
        <taxon>Eukaryota</taxon>
        <taxon>Metazoa</taxon>
        <taxon>Ecdysozoa</taxon>
        <taxon>Arthropoda</taxon>
        <taxon>Chelicerata</taxon>
        <taxon>Arachnida</taxon>
        <taxon>Acari</taxon>
        <taxon>Acariformes</taxon>
        <taxon>Sarcoptiformes</taxon>
        <taxon>Oribatida</taxon>
        <taxon>Brachypylina</taxon>
        <taxon>Oppioidea</taxon>
        <taxon>Oppiidae</taxon>
        <taxon>Oppiella</taxon>
    </lineage>
</organism>